<gene>
    <name evidence="13" type="ORF">FSB_LOCUS38539</name>
</gene>
<evidence type="ECO:0000256" key="11">
    <source>
        <dbReference type="SAM" id="MobiDB-lite"/>
    </source>
</evidence>
<evidence type="ECO:0000256" key="1">
    <source>
        <dbReference type="ARBA" id="ARBA00000900"/>
    </source>
</evidence>
<keyword evidence="6" id="KW-0418">Kinase</keyword>
<dbReference type="FunFam" id="3.30.200.20:FF:000039">
    <property type="entry name" value="receptor-like protein kinase FERONIA"/>
    <property type="match status" value="1"/>
</dbReference>
<evidence type="ECO:0000313" key="13">
    <source>
        <dbReference type="EMBL" id="SPD10657.1"/>
    </source>
</evidence>
<dbReference type="EC" id="2.3.2.27" evidence="2"/>
<evidence type="ECO:0000256" key="2">
    <source>
        <dbReference type="ARBA" id="ARBA00012483"/>
    </source>
</evidence>
<dbReference type="EMBL" id="OIVN01003352">
    <property type="protein sequence ID" value="SPD10657.1"/>
    <property type="molecule type" value="Genomic_DNA"/>
</dbReference>
<evidence type="ECO:0000256" key="10">
    <source>
        <dbReference type="SAM" id="Coils"/>
    </source>
</evidence>
<dbReference type="GO" id="GO:0004674">
    <property type="term" value="F:protein serine/threonine kinase activity"/>
    <property type="evidence" value="ECO:0007669"/>
    <property type="project" value="UniProtKB-KW"/>
</dbReference>
<name>A0A2N9H8C9_FAGSY</name>
<evidence type="ECO:0000256" key="5">
    <source>
        <dbReference type="ARBA" id="ARBA00022741"/>
    </source>
</evidence>
<dbReference type="Gene3D" id="1.10.510.10">
    <property type="entry name" value="Transferase(Phosphotransferase) domain 1"/>
    <property type="match status" value="1"/>
</dbReference>
<dbReference type="Gene3D" id="3.30.200.20">
    <property type="entry name" value="Phosphorylase Kinase, domain 1"/>
    <property type="match status" value="1"/>
</dbReference>
<evidence type="ECO:0000256" key="8">
    <source>
        <dbReference type="ARBA" id="ARBA00022840"/>
    </source>
</evidence>
<dbReference type="PANTHER" id="PTHR45647:SF100">
    <property type="entry name" value="U-BOX DOMAIN-CONTAINING PROTEIN 33"/>
    <property type="match status" value="1"/>
</dbReference>
<evidence type="ECO:0000256" key="7">
    <source>
        <dbReference type="ARBA" id="ARBA00022786"/>
    </source>
</evidence>
<keyword evidence="4" id="KW-0808">Transferase</keyword>
<protein>
    <recommendedName>
        <fullName evidence="2">RING-type E3 ubiquitin transferase</fullName>
        <ecNumber evidence="2">2.3.2.27</ecNumber>
    </recommendedName>
</protein>
<dbReference type="SMART" id="SM00220">
    <property type="entry name" value="S_TKc"/>
    <property type="match status" value="1"/>
</dbReference>
<organism evidence="13">
    <name type="scientific">Fagus sylvatica</name>
    <name type="common">Beechnut</name>
    <dbReference type="NCBI Taxonomy" id="28930"/>
    <lineage>
        <taxon>Eukaryota</taxon>
        <taxon>Viridiplantae</taxon>
        <taxon>Streptophyta</taxon>
        <taxon>Embryophyta</taxon>
        <taxon>Tracheophyta</taxon>
        <taxon>Spermatophyta</taxon>
        <taxon>Magnoliopsida</taxon>
        <taxon>eudicotyledons</taxon>
        <taxon>Gunneridae</taxon>
        <taxon>Pentapetalae</taxon>
        <taxon>rosids</taxon>
        <taxon>fabids</taxon>
        <taxon>Fagales</taxon>
        <taxon>Fagaceae</taxon>
        <taxon>Fagus</taxon>
    </lineage>
</organism>
<feature type="binding site" evidence="9">
    <location>
        <position position="423"/>
    </location>
    <ligand>
        <name>ATP</name>
        <dbReference type="ChEBI" id="CHEBI:30616"/>
    </ligand>
</feature>
<dbReference type="AlphaFoldDB" id="A0A2N9H8C9"/>
<dbReference type="PROSITE" id="PS00108">
    <property type="entry name" value="PROTEIN_KINASE_ST"/>
    <property type="match status" value="1"/>
</dbReference>
<dbReference type="InterPro" id="IPR011009">
    <property type="entry name" value="Kinase-like_dom_sf"/>
</dbReference>
<keyword evidence="5 9" id="KW-0547">Nucleotide-binding</keyword>
<proteinExistence type="predicted"/>
<keyword evidence="10" id="KW-0175">Coiled coil</keyword>
<feature type="coiled-coil region" evidence="10">
    <location>
        <begin position="278"/>
        <end position="368"/>
    </location>
</feature>
<dbReference type="PROSITE" id="PS00107">
    <property type="entry name" value="PROTEIN_KINASE_ATP"/>
    <property type="match status" value="1"/>
</dbReference>
<dbReference type="PROSITE" id="PS50011">
    <property type="entry name" value="PROTEIN_KINASE_DOM"/>
    <property type="match status" value="1"/>
</dbReference>
<keyword evidence="7" id="KW-0833">Ubl conjugation pathway</keyword>
<dbReference type="Pfam" id="PF07714">
    <property type="entry name" value="PK_Tyr_Ser-Thr"/>
    <property type="match status" value="1"/>
</dbReference>
<dbReference type="InterPro" id="IPR001245">
    <property type="entry name" value="Ser-Thr/Tyr_kinase_cat_dom"/>
</dbReference>
<dbReference type="PANTHER" id="PTHR45647">
    <property type="entry name" value="OS02G0152300 PROTEIN"/>
    <property type="match status" value="1"/>
</dbReference>
<evidence type="ECO:0000256" key="9">
    <source>
        <dbReference type="PROSITE-ProRule" id="PRU10141"/>
    </source>
</evidence>
<feature type="region of interest" description="Disordered" evidence="11">
    <location>
        <begin position="224"/>
        <end position="244"/>
    </location>
</feature>
<feature type="region of interest" description="Disordered" evidence="11">
    <location>
        <begin position="170"/>
        <end position="203"/>
    </location>
</feature>
<dbReference type="InterPro" id="IPR008271">
    <property type="entry name" value="Ser/Thr_kinase_AS"/>
</dbReference>
<sequence>MAVMSPVPASPQISFQYLGAPRLIKSCSPEIVEEPVQLPRITEDIIYVAVGEIVKESTSTLLWALQNSGGKRIGILHVHQPSKTIPMMGTRFHPNSLEEQEVKAYRIFEKKNMLKILDQYLCICRQMGAQAVQLHYEKDCIEKGIVELISQHGIKKLVMGAAADKNYSRPDAEVESSLPQESPDASDYIKGSGKDIPFPHGNEKISTGVTPLINGLNEEGCADECKGKGSPRSPQDSNSQTCSSTVGVSFSSTSSCSGAHCTEVKAAESLYAMELKHRKEIDEVLAKEREALEKVTKERDQVIGELQTALNHRSLLESQMAESNQQVKGMELRISSVIELLQIYKRERDEMQMERDAALRAVEELRRNQEAASFTCMPQFFNEFSFSEIEEATHNFDQSLKIGQGGYGNIYKGFLRCNQVAVKMLQSDSSQGPSEFQQEVYVLSKLKHPNLVKLIGSCPQVYALIYEFLPNGSLDDRLSCKDNTTPLSWQTRIRIATELCSVLVFLHSHNIVHGDLKPSNILLDATFISKLSDFGICRILYKTSSDTTLCHRTVAKGTFAYMDPEFVHTGVLTIKSDVYSFGIILLQLLTGRPAFGIKTEVEYAINAGNLIALLDPLAGYWPFGQAEQICRLALKCCDMYRKFRPDLGSEVWQVLEPMRATYYGGSSSISLYS</sequence>
<dbReference type="GO" id="GO:0005524">
    <property type="term" value="F:ATP binding"/>
    <property type="evidence" value="ECO:0007669"/>
    <property type="project" value="UniProtKB-UniRule"/>
</dbReference>
<accession>A0A2N9H8C9</accession>
<dbReference type="InterPro" id="IPR017441">
    <property type="entry name" value="Protein_kinase_ATP_BS"/>
</dbReference>
<dbReference type="InterPro" id="IPR000719">
    <property type="entry name" value="Prot_kinase_dom"/>
</dbReference>
<dbReference type="GO" id="GO:0061630">
    <property type="term" value="F:ubiquitin protein ligase activity"/>
    <property type="evidence" value="ECO:0007669"/>
    <property type="project" value="UniProtKB-EC"/>
</dbReference>
<evidence type="ECO:0000259" key="12">
    <source>
        <dbReference type="PROSITE" id="PS50011"/>
    </source>
</evidence>
<feature type="domain" description="Protein kinase" evidence="12">
    <location>
        <begin position="396"/>
        <end position="663"/>
    </location>
</feature>
<keyword evidence="3" id="KW-0723">Serine/threonine-protein kinase</keyword>
<dbReference type="SUPFAM" id="SSF56112">
    <property type="entry name" value="Protein kinase-like (PK-like)"/>
    <property type="match status" value="1"/>
</dbReference>
<keyword evidence="8 9" id="KW-0067">ATP-binding</keyword>
<dbReference type="CDD" id="cd01989">
    <property type="entry name" value="USP_STK_Ubox_N"/>
    <property type="match status" value="1"/>
</dbReference>
<evidence type="ECO:0000256" key="3">
    <source>
        <dbReference type="ARBA" id="ARBA00022527"/>
    </source>
</evidence>
<dbReference type="InterPro" id="IPR051348">
    <property type="entry name" value="U-box_ubiquitin_ligases"/>
</dbReference>
<comment type="catalytic activity">
    <reaction evidence="1">
        <text>S-ubiquitinyl-[E2 ubiquitin-conjugating enzyme]-L-cysteine + [acceptor protein]-L-lysine = [E2 ubiquitin-conjugating enzyme]-L-cysteine + N(6)-ubiquitinyl-[acceptor protein]-L-lysine.</text>
        <dbReference type="EC" id="2.3.2.27"/>
    </reaction>
</comment>
<reference evidence="13" key="1">
    <citation type="submission" date="2018-02" db="EMBL/GenBank/DDBJ databases">
        <authorList>
            <person name="Cohen D.B."/>
            <person name="Kent A.D."/>
        </authorList>
    </citation>
    <scope>NUCLEOTIDE SEQUENCE</scope>
</reference>
<feature type="compositionally biased region" description="Polar residues" evidence="11">
    <location>
        <begin position="232"/>
        <end position="241"/>
    </location>
</feature>
<evidence type="ECO:0000256" key="6">
    <source>
        <dbReference type="ARBA" id="ARBA00022777"/>
    </source>
</evidence>
<evidence type="ECO:0000256" key="4">
    <source>
        <dbReference type="ARBA" id="ARBA00022679"/>
    </source>
</evidence>